<dbReference type="PROSITE" id="PS51258">
    <property type="entry name" value="MHD1"/>
    <property type="match status" value="1"/>
</dbReference>
<dbReference type="Pfam" id="PF25761">
    <property type="entry name" value="TPR_PATROL1"/>
    <property type="match status" value="1"/>
</dbReference>
<keyword evidence="5" id="KW-1185">Reference proteome</keyword>
<dbReference type="InterPro" id="IPR057984">
    <property type="entry name" value="PATROL1_C"/>
</dbReference>
<evidence type="ECO:0000259" key="3">
    <source>
        <dbReference type="PROSITE" id="PS51259"/>
    </source>
</evidence>
<dbReference type="InterPro" id="IPR008528">
    <property type="entry name" value="unc-13_homologue"/>
</dbReference>
<evidence type="ECO:0000313" key="4">
    <source>
        <dbReference type="EMBL" id="KAI9174855.1"/>
    </source>
</evidence>
<feature type="region of interest" description="Disordered" evidence="1">
    <location>
        <begin position="98"/>
        <end position="164"/>
    </location>
</feature>
<dbReference type="EMBL" id="JAJSOW010000103">
    <property type="protein sequence ID" value="KAI9174855.1"/>
    <property type="molecule type" value="Genomic_DNA"/>
</dbReference>
<organism evidence="4 5">
    <name type="scientific">Acer negundo</name>
    <name type="common">Box elder</name>
    <dbReference type="NCBI Taxonomy" id="4023"/>
    <lineage>
        <taxon>Eukaryota</taxon>
        <taxon>Viridiplantae</taxon>
        <taxon>Streptophyta</taxon>
        <taxon>Embryophyta</taxon>
        <taxon>Tracheophyta</taxon>
        <taxon>Spermatophyta</taxon>
        <taxon>Magnoliopsida</taxon>
        <taxon>eudicotyledons</taxon>
        <taxon>Gunneridae</taxon>
        <taxon>Pentapetalae</taxon>
        <taxon>rosids</taxon>
        <taxon>malvids</taxon>
        <taxon>Sapindales</taxon>
        <taxon>Sapindaceae</taxon>
        <taxon>Hippocastanoideae</taxon>
        <taxon>Acereae</taxon>
        <taxon>Acer</taxon>
    </lineage>
</organism>
<dbReference type="AlphaFoldDB" id="A0AAD5ISD7"/>
<dbReference type="InterPro" id="IPR014770">
    <property type="entry name" value="Munc13_1"/>
</dbReference>
<sequence length="1203" mass="137118">MEHHLSLLQRYRRDRRQLIEFLVASGLIIEFRTPSGSTASFSNIDFDTLSADYLLQCVKSGGVVDVSEASNKYFDESAYPVSIPSQLGDSYFLISDPASAGSPPRRLPPPIKVKRNTNNASSSSSKQNPANAENVGSPRSDFRVNYKSTPTTPTRPVGNSGIPPLGLPSLRTGLSDDNLRESAYELLLASILFSGIEVYSVEDRKKEKSSKFLSGLKSRRDKLHLQSQSSERHSKLIDTVRVQMQISEAMDACIRRNLIHWAARRTSGQFDLPQISLGLLIGIFKSDFHNEKSYMQWKSRQTNILEELLYFSVSVSTTEHLTIGSCLEKIRTTKEWDVKMSASERVEVLSSIRQVALKMSSLPGQFDIQSETYYWTASYHLNVRLYEKLLFGMFDILEECQLIEEADAIQELIKLTWSTLGITQKMHYAIYGWVLFQQFVETAEGMLLEYAVLELQKVQSSEEDDGKEGKYMDSLICSRQYGGREVKLSMVQAIFLSISIWCDRKLQDYHQHFNQEPSNFKRMMTLASTVGVLTSGDSTEIKLIKLSTLNDNTARKIKRYVRRSTEAAYRRVANTIDLESKVEGTHPLALLANELRLIAEREFSVFWPVLRHWCSESLMVSAMLLHQFYGERLKPFLKEVSCLSEDARLVLPVAHMLDHYLTQLHTSALQENESHHSFNQNLDHYQIGEVCRPIILDWVIAQHSHILEWTGRAFDLEDWEPLSFQQRQAASIIEVFRIIEETVDQLFGLKLPLDITHLQALLSVIFHSLDSYLQRVLNQLVEKSHLYPSTPPLTRYEETVIPIVKKKLLEFSLLDDSVSMKLNELTTPKLCIRLNTLQYIQKQISVLEDGIKRFWALVGSSNVQAHAKEEPQETSERDFLTCSEALDELFLTTLNCIRDIASDSISKFCDFIGARVVFWDLRDSFLSQLYRGSVERARLDIFLPQFDTVLDRICGLIDDSLRDLVVLSICRASLDGYIWVLLNGGPSRAFSSSDIAMMEEDLNILKELFIANGEGLPRSLVDREAKLAEEILGLFHLQSETVIQMLMSASEHISMKLDPRKHGHMHSEGANTLMRVLCHKKDREASKFLKRQYQLPISSEYDDTPSDPALRSPITFDLLKRSTSMHWTTNGQSSFKSMSRKLQKAASEIRNVNWPMPCRPLGMARGRIVPCCDVQGRGRRVNTLDLDPVRHMPLCHASPCTLQ</sequence>
<evidence type="ECO:0000256" key="1">
    <source>
        <dbReference type="SAM" id="MobiDB-lite"/>
    </source>
</evidence>
<dbReference type="Proteomes" id="UP001064489">
    <property type="component" value="Chromosome 8"/>
</dbReference>
<dbReference type="PROSITE" id="PS51259">
    <property type="entry name" value="MHD2"/>
    <property type="match status" value="1"/>
</dbReference>
<reference evidence="4" key="2">
    <citation type="submission" date="2023-02" db="EMBL/GenBank/DDBJ databases">
        <authorList>
            <person name="Swenson N.G."/>
            <person name="Wegrzyn J.L."/>
            <person name="Mcevoy S.L."/>
        </authorList>
    </citation>
    <scope>NUCLEOTIDE SEQUENCE</scope>
    <source>
        <strain evidence="4">91603</strain>
        <tissue evidence="4">Leaf</tissue>
    </source>
</reference>
<feature type="compositionally biased region" description="Polar residues" evidence="1">
    <location>
        <begin position="116"/>
        <end position="131"/>
    </location>
</feature>
<dbReference type="PANTHER" id="PTHR31280">
    <property type="entry name" value="PROTEIN UNC-13 HOMOLOG"/>
    <property type="match status" value="1"/>
</dbReference>
<protein>
    <submittedName>
        <fullName evidence="4">Uncharacterized protein</fullName>
    </submittedName>
</protein>
<dbReference type="PANTHER" id="PTHR31280:SF3">
    <property type="entry name" value="DNA TOPOISOMERASE 4 SUBUNIT B (DUF810)"/>
    <property type="match status" value="1"/>
</dbReference>
<reference evidence="4" key="1">
    <citation type="journal article" date="2022" name="Plant J.">
        <title>Strategies of tolerance reflected in two North American maple genomes.</title>
        <authorList>
            <person name="McEvoy S.L."/>
            <person name="Sezen U.U."/>
            <person name="Trouern-Trend A."/>
            <person name="McMahon S.M."/>
            <person name="Schaberg P.G."/>
            <person name="Yang J."/>
            <person name="Wegrzyn J.L."/>
            <person name="Swenson N.G."/>
        </authorList>
    </citation>
    <scope>NUCLEOTIDE SEQUENCE</scope>
    <source>
        <strain evidence="4">91603</strain>
    </source>
</reference>
<comment type="caution">
    <text evidence="4">The sequence shown here is derived from an EMBL/GenBank/DDBJ whole genome shotgun (WGS) entry which is preliminary data.</text>
</comment>
<evidence type="ECO:0000259" key="2">
    <source>
        <dbReference type="PROSITE" id="PS51258"/>
    </source>
</evidence>
<gene>
    <name evidence="4" type="ORF">LWI28_023738</name>
</gene>
<dbReference type="Gene3D" id="1.10.357.50">
    <property type="match status" value="1"/>
</dbReference>
<feature type="domain" description="MHD1" evidence="2">
    <location>
        <begin position="661"/>
        <end position="780"/>
    </location>
</feature>
<accession>A0AAD5ISD7</accession>
<name>A0AAD5ISD7_ACENE</name>
<evidence type="ECO:0000313" key="5">
    <source>
        <dbReference type="Proteomes" id="UP001064489"/>
    </source>
</evidence>
<proteinExistence type="predicted"/>
<feature type="domain" description="MHD2" evidence="3">
    <location>
        <begin position="936"/>
        <end position="1046"/>
    </location>
</feature>
<dbReference type="InterPro" id="IPR014772">
    <property type="entry name" value="Munc13_dom-2"/>
</dbReference>